<dbReference type="GO" id="GO:0051274">
    <property type="term" value="P:beta-glucan biosynthetic process"/>
    <property type="evidence" value="ECO:0007669"/>
    <property type="project" value="TreeGrafter"/>
</dbReference>
<dbReference type="GO" id="GO:0030288">
    <property type="term" value="C:outer membrane-bounded periplasmic space"/>
    <property type="evidence" value="ECO:0007669"/>
    <property type="project" value="TreeGrafter"/>
</dbReference>
<evidence type="ECO:0000256" key="1">
    <source>
        <dbReference type="ARBA" id="ARBA00004418"/>
    </source>
</evidence>
<proteinExistence type="inferred from homology"/>
<dbReference type="SUPFAM" id="SSF74650">
    <property type="entry name" value="Galactose mutarotase-like"/>
    <property type="match status" value="1"/>
</dbReference>
<dbReference type="AlphaFoldDB" id="A0A1J5NA57"/>
<dbReference type="GO" id="GO:0030246">
    <property type="term" value="F:carbohydrate binding"/>
    <property type="evidence" value="ECO:0007669"/>
    <property type="project" value="InterPro"/>
</dbReference>
<evidence type="ECO:0000256" key="4">
    <source>
        <dbReference type="ARBA" id="ARBA00015376"/>
    </source>
</evidence>
<dbReference type="OrthoDB" id="335750at2"/>
<keyword evidence="6" id="KW-0574">Periplasm</keyword>
<dbReference type="UniPathway" id="UPA00637"/>
<evidence type="ECO:0000259" key="7">
    <source>
        <dbReference type="Pfam" id="PF04349"/>
    </source>
</evidence>
<reference evidence="8 9" key="1">
    <citation type="submission" date="2015-09" db="EMBL/GenBank/DDBJ databases">
        <title>Genome of Desulfovibrio dechloracetivorans BerOc1, a mercury methylating strain isolated from highly hydrocarbons and metals contaminated coastal sediments.</title>
        <authorList>
            <person name="Goni Urriza M."/>
            <person name="Gassie C."/>
            <person name="Bouchez O."/>
            <person name="Klopp C."/>
            <person name="Ranchou-Peyruse A."/>
            <person name="Remy G."/>
        </authorList>
    </citation>
    <scope>NUCLEOTIDE SEQUENCE [LARGE SCALE GENOMIC DNA]</scope>
    <source>
        <strain evidence="8 9">BerOc1</strain>
    </source>
</reference>
<name>A0A1J5NA57_9BACT</name>
<sequence length="533" mass="59497">MSNSTRSPRHALRRIHLLIPALFLLVQAWPGTLHAEPAKADEPAGFTRQVVVDKARELSQSPFNPPQGEVPQALLDLSDAAWNNITYRPEKVLWAKEKLPFQVQFFHPGLLYDRLVAVNVVDKGAAEPVPFDRAMFDYGNNHTLPEQIPDKFGFAGFRIDGPGNASMPFHEIASFLGASYFQAMAPDQVRGLSARGLAVDTALPDGEEFPYFKEFWIEKPAKKSPGLTVHALLDSKSLTGAYTFVVKGGKTTAMDVTATLFLRVPVAKIGIAPLTSMFLFGENTDERKVRDFRPEVHDSDGLLIKNNSGEWFWRPLDNPENLDVNAFQADNVRGYGLVQRDREFPHYQDLEAAYERRPTLWVEPVGDWGFGHVELINIPTDQEIHDNIVAFWSPKDALPVGVPQTYEYRLLWNGDGFTHPPLGYVEATRAGDAGDGGQRFVIDFESKALSLLLPPSKVEGVVTCGKGAVVSDQLVEKNEHTGGWRLSFVVRPDQAPSALEKVLPKRKPPVDLRAFLKINDTTLTETWNYAYRP</sequence>
<dbReference type="InterPro" id="IPR013783">
    <property type="entry name" value="Ig-like_fold"/>
</dbReference>
<evidence type="ECO:0000256" key="6">
    <source>
        <dbReference type="ARBA" id="ARBA00022764"/>
    </source>
</evidence>
<dbReference type="Gene3D" id="2.70.98.10">
    <property type="match status" value="1"/>
</dbReference>
<dbReference type="PANTHER" id="PTHR30504">
    <property type="entry name" value="GLUCANS BIOSYNTHESIS PROTEIN"/>
    <property type="match status" value="1"/>
</dbReference>
<comment type="pathway">
    <text evidence="2">Glycan metabolism; osmoregulated periplasmic glucan (OPG) biosynthesis.</text>
</comment>
<dbReference type="InterPro" id="IPR014756">
    <property type="entry name" value="Ig_E-set"/>
</dbReference>
<dbReference type="Gene3D" id="2.60.40.10">
    <property type="entry name" value="Immunoglobulins"/>
    <property type="match status" value="1"/>
</dbReference>
<dbReference type="InterPro" id="IPR011013">
    <property type="entry name" value="Gal_mutarotase_sf_dom"/>
</dbReference>
<feature type="domain" description="Glucan biosynthesis periplasmic MdoG C-terminal" evidence="7">
    <location>
        <begin position="46"/>
        <end position="531"/>
    </location>
</feature>
<protein>
    <recommendedName>
        <fullName evidence="4">Glucans biosynthesis protein G</fullName>
    </recommendedName>
</protein>
<dbReference type="SUPFAM" id="SSF81296">
    <property type="entry name" value="E set domains"/>
    <property type="match status" value="1"/>
</dbReference>
<evidence type="ECO:0000313" key="9">
    <source>
        <dbReference type="Proteomes" id="UP000181901"/>
    </source>
</evidence>
<comment type="subcellular location">
    <subcellularLocation>
        <location evidence="1">Periplasm</location>
    </subcellularLocation>
</comment>
<dbReference type="Proteomes" id="UP000181901">
    <property type="component" value="Unassembled WGS sequence"/>
</dbReference>
<comment type="similarity">
    <text evidence="3">Belongs to the OpgD/OpgG family.</text>
</comment>
<dbReference type="Pfam" id="PF04349">
    <property type="entry name" value="MdoG"/>
    <property type="match status" value="1"/>
</dbReference>
<organism evidence="8 9">
    <name type="scientific">Pseudodesulfovibrio hydrargyri</name>
    <dbReference type="NCBI Taxonomy" id="2125990"/>
    <lineage>
        <taxon>Bacteria</taxon>
        <taxon>Pseudomonadati</taxon>
        <taxon>Thermodesulfobacteriota</taxon>
        <taxon>Desulfovibrionia</taxon>
        <taxon>Desulfovibrionales</taxon>
        <taxon>Desulfovibrionaceae</taxon>
    </lineage>
</organism>
<dbReference type="InterPro" id="IPR007444">
    <property type="entry name" value="Glucan_biosyn_MdoG_C"/>
</dbReference>
<evidence type="ECO:0000256" key="2">
    <source>
        <dbReference type="ARBA" id="ARBA00005001"/>
    </source>
</evidence>
<gene>
    <name evidence="8" type="primary">mdoG</name>
    <name evidence="8" type="ORF">BerOc1_00168</name>
</gene>
<keyword evidence="9" id="KW-1185">Reference proteome</keyword>
<dbReference type="PANTHER" id="PTHR30504:SF4">
    <property type="entry name" value="GLUCANS BIOSYNTHESIS PROTEIN G"/>
    <property type="match status" value="1"/>
</dbReference>
<dbReference type="InterPro" id="IPR014718">
    <property type="entry name" value="GH-type_carb-bd"/>
</dbReference>
<dbReference type="FunFam" id="2.70.98.10:FF:000001">
    <property type="entry name" value="Glucans biosynthesis protein G"/>
    <property type="match status" value="1"/>
</dbReference>
<evidence type="ECO:0000256" key="3">
    <source>
        <dbReference type="ARBA" id="ARBA00009284"/>
    </source>
</evidence>
<evidence type="ECO:0000313" key="8">
    <source>
        <dbReference type="EMBL" id="OIQ51712.1"/>
    </source>
</evidence>
<dbReference type="RefSeq" id="WP_071543833.1">
    <property type="nucleotide sequence ID" value="NZ_LKAQ01000001.1"/>
</dbReference>
<dbReference type="PIRSF" id="PIRSF006281">
    <property type="entry name" value="MdoG"/>
    <property type="match status" value="1"/>
</dbReference>
<dbReference type="GO" id="GO:0003824">
    <property type="term" value="F:catalytic activity"/>
    <property type="evidence" value="ECO:0007669"/>
    <property type="project" value="InterPro"/>
</dbReference>
<accession>A0A1J5NA57</accession>
<dbReference type="EMBL" id="LKAQ01000001">
    <property type="protein sequence ID" value="OIQ51712.1"/>
    <property type="molecule type" value="Genomic_DNA"/>
</dbReference>
<keyword evidence="5" id="KW-0732">Signal</keyword>
<dbReference type="InterPro" id="IPR014438">
    <property type="entry name" value="Glucan_biosyn_MdoG/MdoD"/>
</dbReference>
<comment type="caution">
    <text evidence="8">The sequence shown here is derived from an EMBL/GenBank/DDBJ whole genome shotgun (WGS) entry which is preliminary data.</text>
</comment>
<evidence type="ECO:0000256" key="5">
    <source>
        <dbReference type="ARBA" id="ARBA00022729"/>
    </source>
</evidence>